<dbReference type="EMBL" id="CALNXJ010000007">
    <property type="protein sequence ID" value="CAH3043991.1"/>
    <property type="molecule type" value="Genomic_DNA"/>
</dbReference>
<dbReference type="CDD" id="cd00054">
    <property type="entry name" value="EGF_CA"/>
    <property type="match status" value="1"/>
</dbReference>
<dbReference type="GO" id="GO:0005615">
    <property type="term" value="C:extracellular space"/>
    <property type="evidence" value="ECO:0007669"/>
    <property type="project" value="TreeGrafter"/>
</dbReference>
<dbReference type="PROSITE" id="PS50026">
    <property type="entry name" value="EGF_3"/>
    <property type="match status" value="1"/>
</dbReference>
<dbReference type="Gene3D" id="2.10.25.10">
    <property type="entry name" value="Laminin"/>
    <property type="match status" value="1"/>
</dbReference>
<dbReference type="GO" id="GO:0070492">
    <property type="term" value="F:oligosaccharide binding"/>
    <property type="evidence" value="ECO:0007669"/>
    <property type="project" value="TreeGrafter"/>
</dbReference>
<dbReference type="GO" id="GO:0046872">
    <property type="term" value="F:metal ion binding"/>
    <property type="evidence" value="ECO:0007669"/>
    <property type="project" value="UniProtKB-KW"/>
</dbReference>
<dbReference type="InterPro" id="IPR003609">
    <property type="entry name" value="Pan_app"/>
</dbReference>
<feature type="domain" description="Apple" evidence="7">
    <location>
        <begin position="121"/>
        <end position="205"/>
    </location>
</feature>
<dbReference type="SUPFAM" id="SSF56496">
    <property type="entry name" value="Fibrinogen C-terminal domain-like"/>
    <property type="match status" value="1"/>
</dbReference>
<comment type="caution">
    <text evidence="8">The sequence shown here is derived from an EMBL/GenBank/DDBJ whole genome shotgun (WGS) entry which is preliminary data.</text>
</comment>
<organism evidence="8 9">
    <name type="scientific">Pocillopora meandrina</name>
    <dbReference type="NCBI Taxonomy" id="46732"/>
    <lineage>
        <taxon>Eukaryota</taxon>
        <taxon>Metazoa</taxon>
        <taxon>Cnidaria</taxon>
        <taxon>Anthozoa</taxon>
        <taxon>Hexacorallia</taxon>
        <taxon>Scleractinia</taxon>
        <taxon>Astrocoeniina</taxon>
        <taxon>Pocilloporidae</taxon>
        <taxon>Pocillopora</taxon>
    </lineage>
</organism>
<evidence type="ECO:0000313" key="9">
    <source>
        <dbReference type="Proteomes" id="UP001159428"/>
    </source>
</evidence>
<sequence>MHLTEALYFSHQKDSVEYNTFCPASRSQAREQRLFVQPQVTKQHIRISSIGLCAGLIRRGEFQQMDSRGDSVVKIDFTARRIHSFQSFGTAIVMGIVQYLQVVLFVFNLTLSTEAQRKVTCQNFKFAIDDDVIHNQILEGHLFERLTVPNAIQCHLKCKDDCLCVSMNYFPLSKENNCELNEANKDMEPAAMKWRQGGNYYDLVRSYTVKGGDKYTPEKHHCNNRCCRTNPCLNGGVCQEICDTHSTRFNCSCPNTYSGQRCEKMKHLRSCKDIAKNGASTSGKYDISNSENERFSVYCDFQSEPGFVWTLIQSFSFSKRKTFKYAGFGKNLEIDIEEGEVNWNEFRLSLSQMQYLANHSTHLRATCNFSTDGLQYTDYARAKLAGHDIFGTWDTCKMYEYVNIRGIYCSNCTALTKQQENVSWHIKSYASINVGCEFDGKQGGVPGEKNFGKFEKSLNPDHRCSFSPASTTQNWFGAKVTIEISSKVADTKVRRLRDVISNWTLFFEGHVFQI</sequence>
<keyword evidence="4 5" id="KW-1015">Disulfide bond</keyword>
<evidence type="ECO:0000259" key="7">
    <source>
        <dbReference type="PROSITE" id="PS50948"/>
    </source>
</evidence>
<dbReference type="SUPFAM" id="SSF57196">
    <property type="entry name" value="EGF/Laminin"/>
    <property type="match status" value="1"/>
</dbReference>
<feature type="disulfide bond" evidence="5">
    <location>
        <begin position="253"/>
        <end position="262"/>
    </location>
</feature>
<dbReference type="InterPro" id="IPR000742">
    <property type="entry name" value="EGF"/>
</dbReference>
<feature type="domain" description="EGF-like" evidence="6">
    <location>
        <begin position="223"/>
        <end position="263"/>
    </location>
</feature>
<keyword evidence="5" id="KW-0245">EGF-like domain</keyword>
<keyword evidence="2" id="KW-0430">Lectin</keyword>
<accession>A0AAU9W1S0</accession>
<evidence type="ECO:0000256" key="3">
    <source>
        <dbReference type="ARBA" id="ARBA00022837"/>
    </source>
</evidence>
<evidence type="ECO:0000256" key="1">
    <source>
        <dbReference type="ARBA" id="ARBA00022723"/>
    </source>
</evidence>
<dbReference type="Gene3D" id="3.90.215.10">
    <property type="entry name" value="Gamma Fibrinogen, chain A, domain 1"/>
    <property type="match status" value="1"/>
</dbReference>
<dbReference type="InterPro" id="IPR014716">
    <property type="entry name" value="Fibrinogen_a/b/g_C_1"/>
</dbReference>
<dbReference type="Pfam" id="PF00024">
    <property type="entry name" value="PAN_1"/>
    <property type="match status" value="1"/>
</dbReference>
<dbReference type="Proteomes" id="UP001159428">
    <property type="component" value="Unassembled WGS sequence"/>
</dbReference>
<name>A0AAU9W1S0_9CNID</name>
<evidence type="ECO:0000256" key="5">
    <source>
        <dbReference type="PROSITE-ProRule" id="PRU00076"/>
    </source>
</evidence>
<evidence type="ECO:0000313" key="8">
    <source>
        <dbReference type="EMBL" id="CAH3043991.1"/>
    </source>
</evidence>
<keyword evidence="3" id="KW-0106">Calcium</keyword>
<dbReference type="PROSITE" id="PS50948">
    <property type="entry name" value="PAN"/>
    <property type="match status" value="1"/>
</dbReference>
<dbReference type="InterPro" id="IPR002181">
    <property type="entry name" value="Fibrinogen_a/b/g_C_dom"/>
</dbReference>
<dbReference type="PANTHER" id="PTHR16146">
    <property type="entry name" value="INTELECTIN"/>
    <property type="match status" value="1"/>
</dbReference>
<evidence type="ECO:0000256" key="2">
    <source>
        <dbReference type="ARBA" id="ARBA00022734"/>
    </source>
</evidence>
<evidence type="ECO:0000259" key="6">
    <source>
        <dbReference type="PROSITE" id="PS50026"/>
    </source>
</evidence>
<evidence type="ECO:0000256" key="4">
    <source>
        <dbReference type="ARBA" id="ARBA00023157"/>
    </source>
</evidence>
<dbReference type="AlphaFoldDB" id="A0AAU9W1S0"/>
<dbReference type="Pfam" id="PF00147">
    <property type="entry name" value="Fibrinogen_C"/>
    <property type="match status" value="1"/>
</dbReference>
<dbReference type="PANTHER" id="PTHR16146:SF42">
    <property type="entry name" value="APPLE DOMAIN-CONTAINING PROTEIN"/>
    <property type="match status" value="1"/>
</dbReference>
<protein>
    <submittedName>
        <fullName evidence="8">Uncharacterized protein</fullName>
    </submittedName>
</protein>
<gene>
    <name evidence="8" type="ORF">PMEA_00030811</name>
</gene>
<keyword evidence="9" id="KW-1185">Reference proteome</keyword>
<dbReference type="InterPro" id="IPR036056">
    <property type="entry name" value="Fibrinogen-like_C"/>
</dbReference>
<comment type="caution">
    <text evidence="5">Lacks conserved residue(s) required for the propagation of feature annotation.</text>
</comment>
<proteinExistence type="predicted"/>
<dbReference type="PROSITE" id="PS00022">
    <property type="entry name" value="EGF_1"/>
    <property type="match status" value="1"/>
</dbReference>
<reference evidence="8 9" key="1">
    <citation type="submission" date="2022-05" db="EMBL/GenBank/DDBJ databases">
        <authorList>
            <consortium name="Genoscope - CEA"/>
            <person name="William W."/>
        </authorList>
    </citation>
    <scope>NUCLEOTIDE SEQUENCE [LARGE SCALE GENOMIC DNA]</scope>
</reference>
<keyword evidence="1" id="KW-0479">Metal-binding</keyword>